<dbReference type="AlphaFoldDB" id="A0A4Y2KY25"/>
<organism evidence="1 2">
    <name type="scientific">Araneus ventricosus</name>
    <name type="common">Orbweaver spider</name>
    <name type="synonym">Epeira ventricosa</name>
    <dbReference type="NCBI Taxonomy" id="182803"/>
    <lineage>
        <taxon>Eukaryota</taxon>
        <taxon>Metazoa</taxon>
        <taxon>Ecdysozoa</taxon>
        <taxon>Arthropoda</taxon>
        <taxon>Chelicerata</taxon>
        <taxon>Arachnida</taxon>
        <taxon>Araneae</taxon>
        <taxon>Araneomorphae</taxon>
        <taxon>Entelegynae</taxon>
        <taxon>Araneoidea</taxon>
        <taxon>Araneidae</taxon>
        <taxon>Araneus</taxon>
    </lineage>
</organism>
<dbReference type="EMBL" id="BGPR01005069">
    <property type="protein sequence ID" value="GBN06497.1"/>
    <property type="molecule type" value="Genomic_DNA"/>
</dbReference>
<keyword evidence="2" id="KW-1185">Reference proteome</keyword>
<evidence type="ECO:0000313" key="1">
    <source>
        <dbReference type="EMBL" id="GBN06497.1"/>
    </source>
</evidence>
<name>A0A4Y2KY25_ARAVE</name>
<evidence type="ECO:0000313" key="2">
    <source>
        <dbReference type="Proteomes" id="UP000499080"/>
    </source>
</evidence>
<accession>A0A4Y2KY25</accession>
<sequence length="92" mass="10669">MLTTKYENILSTISKYSRLAQEIFEKIQNGTIDLRKNEHTAARAKLQNEVRRRRISESKEISSTHFTSLDNNQEVYFDPLVGLGHFCPCSIH</sequence>
<reference evidence="1 2" key="1">
    <citation type="journal article" date="2019" name="Sci. Rep.">
        <title>Orb-weaving spider Araneus ventricosus genome elucidates the spidroin gene catalogue.</title>
        <authorList>
            <person name="Kono N."/>
            <person name="Nakamura H."/>
            <person name="Ohtoshi R."/>
            <person name="Moran D.A.P."/>
            <person name="Shinohara A."/>
            <person name="Yoshida Y."/>
            <person name="Fujiwara M."/>
            <person name="Mori M."/>
            <person name="Tomita M."/>
            <person name="Arakawa K."/>
        </authorList>
    </citation>
    <scope>NUCLEOTIDE SEQUENCE [LARGE SCALE GENOMIC DNA]</scope>
</reference>
<dbReference type="Proteomes" id="UP000499080">
    <property type="component" value="Unassembled WGS sequence"/>
</dbReference>
<gene>
    <name evidence="1" type="ORF">AVEN_140579_1</name>
</gene>
<proteinExistence type="predicted"/>
<comment type="caution">
    <text evidence="1">The sequence shown here is derived from an EMBL/GenBank/DDBJ whole genome shotgun (WGS) entry which is preliminary data.</text>
</comment>
<protein>
    <submittedName>
        <fullName evidence="1">Uncharacterized protein</fullName>
    </submittedName>
</protein>